<dbReference type="VEuPathDB" id="GiardiaDB:GMRT_14976"/>
<dbReference type="AlphaFoldDB" id="A0A4Z1STK8"/>
<dbReference type="OrthoDB" id="163438at2759"/>
<dbReference type="SUPFAM" id="SSF48403">
    <property type="entry name" value="Ankyrin repeat"/>
    <property type="match status" value="1"/>
</dbReference>
<dbReference type="Gene3D" id="1.25.40.20">
    <property type="entry name" value="Ankyrin repeat-containing domain"/>
    <property type="match status" value="2"/>
</dbReference>
<feature type="compositionally biased region" description="Gly residues" evidence="3">
    <location>
        <begin position="1"/>
        <end position="15"/>
    </location>
</feature>
<dbReference type="Pfam" id="PF13920">
    <property type="entry name" value="zf-C3HC4_3"/>
    <property type="match status" value="1"/>
</dbReference>
<dbReference type="GO" id="GO:0008270">
    <property type="term" value="F:zinc ion binding"/>
    <property type="evidence" value="ECO:0007669"/>
    <property type="project" value="UniProtKB-KW"/>
</dbReference>
<keyword evidence="1" id="KW-0863">Zinc-finger</keyword>
<keyword evidence="6" id="KW-1185">Reference proteome</keyword>
<keyword evidence="1" id="KW-0479">Metal-binding</keyword>
<reference evidence="5 6" key="1">
    <citation type="submission" date="2019-05" db="EMBL/GenBank/DDBJ databases">
        <title>The compact genome of Giardia muris reveals important steps in the evolution of intestinal protozoan parasites.</title>
        <authorList>
            <person name="Xu F."/>
            <person name="Jimenez-Gonzalez A."/>
            <person name="Einarsson E."/>
            <person name="Astvaldsson A."/>
            <person name="Peirasmaki D."/>
            <person name="Eckmann L."/>
            <person name="Andersson J.O."/>
            <person name="Svard S.G."/>
            <person name="Jerlstrom-Hultqvist J."/>
        </authorList>
    </citation>
    <scope>NUCLEOTIDE SEQUENCE [LARGE SCALE GENOMIC DNA]</scope>
    <source>
        <strain evidence="5 6">Roberts-Thomson</strain>
    </source>
</reference>
<sequence length="367" mass="40348">MRDGGSASGTGGEGAGARKHPHSFETSRGKDDLDEVGERNEDGRTALCRPQDVAAQIVFLLSEAGKQTTKDWNGLPPGTTALMIAAHRNYPEVVGFIYPYEQGKRDANGKTALMKAAEEGHVSCALLLRGETGMQDKDGWTALMWAVWNGHTNCVRLLLSEVGVQATQECNGFPSGATALIMAAHRSHPEIVELLLPYEQGMKDSEGHTAHWHANNKGYSAQVRKLLKKEGTKRLPPSLNSEVLELRECVNELAVENESLKRGLSSLKNAQEEADDEPSQMSQKVSSFEERLEKCQEMNRSLRRTLNQKTEEAKAITTCVICLTNPKDTLLQPCNHICVCSTCAEQTRNGRCPLCRTPVESTVKVYL</sequence>
<organism evidence="5 6">
    <name type="scientific">Giardia muris</name>
    <dbReference type="NCBI Taxonomy" id="5742"/>
    <lineage>
        <taxon>Eukaryota</taxon>
        <taxon>Metamonada</taxon>
        <taxon>Diplomonadida</taxon>
        <taxon>Hexamitidae</taxon>
        <taxon>Giardiinae</taxon>
        <taxon>Giardia</taxon>
    </lineage>
</organism>
<evidence type="ECO:0000313" key="6">
    <source>
        <dbReference type="Proteomes" id="UP000315496"/>
    </source>
</evidence>
<name>A0A4Z1STK8_GIAMU</name>
<gene>
    <name evidence="5" type="ORF">GMRT_14976</name>
</gene>
<dbReference type="InterPro" id="IPR036770">
    <property type="entry name" value="Ankyrin_rpt-contain_sf"/>
</dbReference>
<proteinExistence type="predicted"/>
<evidence type="ECO:0000256" key="1">
    <source>
        <dbReference type="PROSITE-ProRule" id="PRU00175"/>
    </source>
</evidence>
<dbReference type="EMBL" id="VDLU01000002">
    <property type="protein sequence ID" value="TNJ28325.1"/>
    <property type="molecule type" value="Genomic_DNA"/>
</dbReference>
<feature type="region of interest" description="Disordered" evidence="3">
    <location>
        <begin position="1"/>
        <end position="47"/>
    </location>
</feature>
<feature type="coiled-coil region" evidence="2">
    <location>
        <begin position="250"/>
        <end position="312"/>
    </location>
</feature>
<dbReference type="InterPro" id="IPR002110">
    <property type="entry name" value="Ankyrin_rpt"/>
</dbReference>
<dbReference type="SMART" id="SM00184">
    <property type="entry name" value="RING"/>
    <property type="match status" value="1"/>
</dbReference>
<dbReference type="InterPro" id="IPR013083">
    <property type="entry name" value="Znf_RING/FYVE/PHD"/>
</dbReference>
<dbReference type="InterPro" id="IPR001841">
    <property type="entry name" value="Znf_RING"/>
</dbReference>
<evidence type="ECO:0000313" key="5">
    <source>
        <dbReference type="EMBL" id="TNJ28325.1"/>
    </source>
</evidence>
<protein>
    <submittedName>
        <fullName evidence="5">Ankyrin repeat protein 2</fullName>
    </submittedName>
</protein>
<keyword evidence="2" id="KW-0175">Coiled coil</keyword>
<dbReference type="PANTHER" id="PTHR24120:SF4">
    <property type="entry name" value="GH07239P"/>
    <property type="match status" value="1"/>
</dbReference>
<dbReference type="SMART" id="SM00248">
    <property type="entry name" value="ANK"/>
    <property type="match status" value="4"/>
</dbReference>
<feature type="domain" description="RING-type" evidence="4">
    <location>
        <begin position="319"/>
        <end position="356"/>
    </location>
</feature>
<evidence type="ECO:0000259" key="4">
    <source>
        <dbReference type="PROSITE" id="PS50089"/>
    </source>
</evidence>
<evidence type="ECO:0000256" key="3">
    <source>
        <dbReference type="SAM" id="MobiDB-lite"/>
    </source>
</evidence>
<accession>A0A4Z1STK8</accession>
<keyword evidence="1" id="KW-0862">Zinc</keyword>
<dbReference type="Pfam" id="PF12796">
    <property type="entry name" value="Ank_2"/>
    <property type="match status" value="2"/>
</dbReference>
<dbReference type="PANTHER" id="PTHR24120">
    <property type="entry name" value="GH07239P"/>
    <property type="match status" value="1"/>
</dbReference>
<feature type="compositionally biased region" description="Basic and acidic residues" evidence="3">
    <location>
        <begin position="22"/>
        <end position="44"/>
    </location>
</feature>
<comment type="caution">
    <text evidence="5">The sequence shown here is derived from an EMBL/GenBank/DDBJ whole genome shotgun (WGS) entry which is preliminary data.</text>
</comment>
<evidence type="ECO:0000256" key="2">
    <source>
        <dbReference type="SAM" id="Coils"/>
    </source>
</evidence>
<dbReference type="Gene3D" id="3.30.40.10">
    <property type="entry name" value="Zinc/RING finger domain, C3HC4 (zinc finger)"/>
    <property type="match status" value="1"/>
</dbReference>
<dbReference type="PROSITE" id="PS50089">
    <property type="entry name" value="ZF_RING_2"/>
    <property type="match status" value="1"/>
</dbReference>
<dbReference type="Proteomes" id="UP000315496">
    <property type="component" value="Chromosome 2"/>
</dbReference>
<dbReference type="SUPFAM" id="SSF57850">
    <property type="entry name" value="RING/U-box"/>
    <property type="match status" value="1"/>
</dbReference>